<evidence type="ECO:0000256" key="4">
    <source>
        <dbReference type="ARBA" id="ARBA00022626"/>
    </source>
</evidence>
<evidence type="ECO:0000256" key="11">
    <source>
        <dbReference type="ARBA" id="ARBA00023136"/>
    </source>
</evidence>
<proteinExistence type="inferred from homology"/>
<evidence type="ECO:0000313" key="15">
    <source>
        <dbReference type="Proteomes" id="UP000026961"/>
    </source>
</evidence>
<keyword evidence="11 13" id="KW-0472">Membrane</keyword>
<dbReference type="HOGENOM" id="CLU_000288_18_11_1"/>
<comment type="similarity">
    <text evidence="2">Belongs to the RLP family.</text>
</comment>
<dbReference type="PANTHER" id="PTHR48063">
    <property type="entry name" value="LRR RECEPTOR-LIKE KINASE"/>
    <property type="match status" value="1"/>
</dbReference>
<dbReference type="GO" id="GO:0016020">
    <property type="term" value="C:membrane"/>
    <property type="evidence" value="ECO:0007669"/>
    <property type="project" value="UniProtKB-SubCell"/>
</dbReference>
<feature type="transmembrane region" description="Helical" evidence="13">
    <location>
        <begin position="366"/>
        <end position="383"/>
    </location>
</feature>
<sequence>MSHLNSIRFVNLNNNIRGAIPVGIQNLTWLDSLFLSSNELTGQIPELPRRLRKLDVSMNFLSGNLPSNCGSPYIKDLIMSYNHIAGEFPLCLQSISSLTFLDLSRNKFYGALPEWIGDLRSILEFSRQQHIRINSSTFDKVNINDTKTSYENGGWMVPRCDRKIYVPMEVFSQVTKHQELKYGAAGISYMVRIDLSLNQLTGGIPNDITSLHGLLNLNLSWNHLSGKLPENIGAMKSVESLDFSRNNLSGEIPLSLSDLTYLSSLDLSYNNFVGRIPRGGQLDTLYANNPSMYDGNSGLCGPPLQRNCSNVNAPKHGKQNISVVFFYFGLVSGFVIGLWVVFCAILFKRSWRVAYFHQGDMLYDKAYVFTKFILFMRLVWIHWTT</sequence>
<evidence type="ECO:0008006" key="16">
    <source>
        <dbReference type="Google" id="ProtNLM"/>
    </source>
</evidence>
<dbReference type="Proteomes" id="UP000026961">
    <property type="component" value="Chromosome 11"/>
</dbReference>
<evidence type="ECO:0000313" key="14">
    <source>
        <dbReference type="EnsemblPlants" id="OGLUM11G16800.1"/>
    </source>
</evidence>
<dbReference type="InterPro" id="IPR046956">
    <property type="entry name" value="RLP23-like"/>
</dbReference>
<keyword evidence="5 13" id="KW-0812">Transmembrane</keyword>
<evidence type="ECO:0000256" key="13">
    <source>
        <dbReference type="SAM" id="Phobius"/>
    </source>
</evidence>
<keyword evidence="15" id="KW-1185">Reference proteome</keyword>
<dbReference type="STRING" id="40148.A0A0E0BKC2"/>
<dbReference type="GO" id="GO:0005524">
    <property type="term" value="F:ATP binding"/>
    <property type="evidence" value="ECO:0007669"/>
    <property type="project" value="UniProtKB-KW"/>
</dbReference>
<keyword evidence="6" id="KW-0732">Signal</keyword>
<dbReference type="InterPro" id="IPR032675">
    <property type="entry name" value="LRR_dom_sf"/>
</dbReference>
<organism evidence="14">
    <name type="scientific">Oryza glumipatula</name>
    <dbReference type="NCBI Taxonomy" id="40148"/>
    <lineage>
        <taxon>Eukaryota</taxon>
        <taxon>Viridiplantae</taxon>
        <taxon>Streptophyta</taxon>
        <taxon>Embryophyta</taxon>
        <taxon>Tracheophyta</taxon>
        <taxon>Spermatophyta</taxon>
        <taxon>Magnoliopsida</taxon>
        <taxon>Liliopsida</taxon>
        <taxon>Poales</taxon>
        <taxon>Poaceae</taxon>
        <taxon>BOP clade</taxon>
        <taxon>Oryzoideae</taxon>
        <taxon>Oryzeae</taxon>
        <taxon>Oryzinae</taxon>
        <taxon>Oryza</taxon>
    </lineage>
</organism>
<dbReference type="PANTHER" id="PTHR48063:SF90">
    <property type="entry name" value="OS11G0565920 PROTEIN"/>
    <property type="match status" value="1"/>
</dbReference>
<feature type="transmembrane region" description="Helical" evidence="13">
    <location>
        <begin position="324"/>
        <end position="346"/>
    </location>
</feature>
<reference evidence="14" key="2">
    <citation type="submission" date="2018-05" db="EMBL/GenBank/DDBJ databases">
        <title>OgluRS3 (Oryza glumaepatula Reference Sequence Version 3).</title>
        <authorList>
            <person name="Zhang J."/>
            <person name="Kudrna D."/>
            <person name="Lee S."/>
            <person name="Talag J."/>
            <person name="Welchert J."/>
            <person name="Wing R.A."/>
        </authorList>
    </citation>
    <scope>NUCLEOTIDE SEQUENCE [LARGE SCALE GENOMIC DNA]</scope>
</reference>
<evidence type="ECO:0000256" key="10">
    <source>
        <dbReference type="ARBA" id="ARBA00022989"/>
    </source>
</evidence>
<evidence type="ECO:0000256" key="1">
    <source>
        <dbReference type="ARBA" id="ARBA00004479"/>
    </source>
</evidence>
<evidence type="ECO:0000256" key="12">
    <source>
        <dbReference type="ARBA" id="ARBA00023180"/>
    </source>
</evidence>
<comment type="subcellular location">
    <subcellularLocation>
        <location evidence="1">Membrane</location>
        <topology evidence="1">Single-pass type I membrane protein</topology>
    </subcellularLocation>
</comment>
<dbReference type="EnsemblPlants" id="OGLUM11G16800.1">
    <property type="protein sequence ID" value="OGLUM11G16800.1"/>
    <property type="gene ID" value="OGLUM11G16800"/>
</dbReference>
<reference evidence="14" key="1">
    <citation type="submission" date="2015-04" db="UniProtKB">
        <authorList>
            <consortium name="EnsemblPlants"/>
        </authorList>
    </citation>
    <scope>IDENTIFICATION</scope>
</reference>
<dbReference type="Gene3D" id="3.80.10.10">
    <property type="entry name" value="Ribonuclease Inhibitor"/>
    <property type="match status" value="1"/>
</dbReference>
<keyword evidence="9" id="KW-0067">ATP-binding</keyword>
<keyword evidence="10 13" id="KW-1133">Transmembrane helix</keyword>
<keyword evidence="3" id="KW-0433">Leucine-rich repeat</keyword>
<dbReference type="Gramene" id="OGLUM11G16800.1">
    <property type="protein sequence ID" value="OGLUM11G16800.1"/>
    <property type="gene ID" value="OGLUM11G16800"/>
</dbReference>
<dbReference type="InterPro" id="IPR001611">
    <property type="entry name" value="Leu-rich_rpt"/>
</dbReference>
<dbReference type="SUPFAM" id="SSF52058">
    <property type="entry name" value="L domain-like"/>
    <property type="match status" value="1"/>
</dbReference>
<protein>
    <recommendedName>
        <fullName evidence="16">Leucine-rich repeat-containing N-terminal plant-type domain-containing protein</fullName>
    </recommendedName>
</protein>
<dbReference type="GO" id="GO:0009742">
    <property type="term" value="P:brassinosteroid mediated signaling pathway"/>
    <property type="evidence" value="ECO:0007669"/>
    <property type="project" value="UniProtKB-KW"/>
</dbReference>
<evidence type="ECO:0000256" key="6">
    <source>
        <dbReference type="ARBA" id="ARBA00022729"/>
    </source>
</evidence>
<evidence type="ECO:0000256" key="3">
    <source>
        <dbReference type="ARBA" id="ARBA00022614"/>
    </source>
</evidence>
<evidence type="ECO:0000256" key="8">
    <source>
        <dbReference type="ARBA" id="ARBA00022741"/>
    </source>
</evidence>
<keyword evidence="8" id="KW-0547">Nucleotide-binding</keyword>
<evidence type="ECO:0000256" key="9">
    <source>
        <dbReference type="ARBA" id="ARBA00022840"/>
    </source>
</evidence>
<accession>A0A0E0BKC2</accession>
<dbReference type="Pfam" id="PF00560">
    <property type="entry name" value="LRR_1"/>
    <property type="match status" value="6"/>
</dbReference>
<dbReference type="AlphaFoldDB" id="A0A0E0BKC2"/>
<dbReference type="eggNOG" id="KOG0619">
    <property type="taxonomic scope" value="Eukaryota"/>
</dbReference>
<keyword evidence="4" id="KW-1070">Brassinosteroid signaling pathway</keyword>
<keyword evidence="12" id="KW-0325">Glycoprotein</keyword>
<evidence type="ECO:0000256" key="5">
    <source>
        <dbReference type="ARBA" id="ARBA00022692"/>
    </source>
</evidence>
<evidence type="ECO:0000256" key="7">
    <source>
        <dbReference type="ARBA" id="ARBA00022737"/>
    </source>
</evidence>
<evidence type="ECO:0000256" key="2">
    <source>
        <dbReference type="ARBA" id="ARBA00009592"/>
    </source>
</evidence>
<name>A0A0E0BKC2_9ORYZ</name>
<dbReference type="FunFam" id="3.80.10.10:FF:000111">
    <property type="entry name" value="LRR receptor-like serine/threonine-protein kinase ERECTA"/>
    <property type="match status" value="1"/>
</dbReference>
<keyword evidence="7" id="KW-0677">Repeat</keyword>